<dbReference type="GO" id="GO:0016491">
    <property type="term" value="F:oxidoreductase activity"/>
    <property type="evidence" value="ECO:0007669"/>
    <property type="project" value="InterPro"/>
</dbReference>
<dbReference type="Pfam" id="PF03358">
    <property type="entry name" value="FMN_red"/>
    <property type="match status" value="1"/>
</dbReference>
<name>A0A285ZPC4_9SPHI</name>
<sequence length="177" mass="19347">MKILAFGASYSSTSINKTFAEYATGFFPAAEIEILDLRSFPLPLFTTDLEKEIGKPQAAIEFVEKLATADLLIISLAEHNGSYTTAFKNLFDWASRLKVKMFENKKMLLLSAAPGPRGGISALQSAITRFPIHGAEVLGSFSLPKFGDNFAFGEGITDESLKVEFMQVIDNAKQLLA</sequence>
<dbReference type="AlphaFoldDB" id="A0A285ZPC4"/>
<proteinExistence type="predicted"/>
<accession>A0A285ZPC4</accession>
<protein>
    <submittedName>
        <fullName evidence="2">NAD(P)H-dependent FMN reductase</fullName>
    </submittedName>
</protein>
<gene>
    <name evidence="2" type="ORF">SAMN06297358_0166</name>
</gene>
<dbReference type="PANTHER" id="PTHR30543:SF21">
    <property type="entry name" value="NAD(P)H-DEPENDENT FMN REDUCTASE LOT6"/>
    <property type="match status" value="1"/>
</dbReference>
<dbReference type="InterPro" id="IPR050712">
    <property type="entry name" value="NAD(P)H-dep_reductase"/>
</dbReference>
<feature type="domain" description="NADPH-dependent FMN reductase-like" evidence="1">
    <location>
        <begin position="1"/>
        <end position="143"/>
    </location>
</feature>
<evidence type="ECO:0000313" key="3">
    <source>
        <dbReference type="Proteomes" id="UP000219281"/>
    </source>
</evidence>
<dbReference type="PANTHER" id="PTHR30543">
    <property type="entry name" value="CHROMATE REDUCTASE"/>
    <property type="match status" value="1"/>
</dbReference>
<dbReference type="Gene3D" id="3.40.50.360">
    <property type="match status" value="1"/>
</dbReference>
<dbReference type="Proteomes" id="UP000219281">
    <property type="component" value="Unassembled WGS sequence"/>
</dbReference>
<reference evidence="3" key="1">
    <citation type="submission" date="2017-09" db="EMBL/GenBank/DDBJ databases">
        <authorList>
            <person name="Varghese N."/>
            <person name="Submissions S."/>
        </authorList>
    </citation>
    <scope>NUCLEOTIDE SEQUENCE [LARGE SCALE GENOMIC DNA]</scope>
    <source>
        <strain evidence="3">CGMCC 1.12803</strain>
    </source>
</reference>
<keyword evidence="3" id="KW-1185">Reference proteome</keyword>
<dbReference type="GO" id="GO:0005829">
    <property type="term" value="C:cytosol"/>
    <property type="evidence" value="ECO:0007669"/>
    <property type="project" value="TreeGrafter"/>
</dbReference>
<dbReference type="EMBL" id="OCMT01000001">
    <property type="protein sequence ID" value="SOD11469.1"/>
    <property type="molecule type" value="Genomic_DNA"/>
</dbReference>
<dbReference type="GO" id="GO:0010181">
    <property type="term" value="F:FMN binding"/>
    <property type="evidence" value="ECO:0007669"/>
    <property type="project" value="TreeGrafter"/>
</dbReference>
<evidence type="ECO:0000259" key="1">
    <source>
        <dbReference type="Pfam" id="PF03358"/>
    </source>
</evidence>
<dbReference type="InterPro" id="IPR005025">
    <property type="entry name" value="FMN_Rdtase-like_dom"/>
</dbReference>
<organism evidence="2 3">
    <name type="scientific">Pedobacter xixiisoli</name>
    <dbReference type="NCBI Taxonomy" id="1476464"/>
    <lineage>
        <taxon>Bacteria</taxon>
        <taxon>Pseudomonadati</taxon>
        <taxon>Bacteroidota</taxon>
        <taxon>Sphingobacteriia</taxon>
        <taxon>Sphingobacteriales</taxon>
        <taxon>Sphingobacteriaceae</taxon>
        <taxon>Pedobacter</taxon>
    </lineage>
</organism>
<evidence type="ECO:0000313" key="2">
    <source>
        <dbReference type="EMBL" id="SOD11469.1"/>
    </source>
</evidence>
<dbReference type="RefSeq" id="WP_097127584.1">
    <property type="nucleotide sequence ID" value="NZ_OCMT01000001.1"/>
</dbReference>
<dbReference type="OrthoDB" id="5767802at2"/>
<dbReference type="InterPro" id="IPR029039">
    <property type="entry name" value="Flavoprotein-like_sf"/>
</dbReference>
<dbReference type="SUPFAM" id="SSF52218">
    <property type="entry name" value="Flavoproteins"/>
    <property type="match status" value="1"/>
</dbReference>